<evidence type="ECO:0000256" key="5">
    <source>
        <dbReference type="ARBA" id="ARBA00023242"/>
    </source>
</evidence>
<reference evidence="7" key="2">
    <citation type="submission" date="2020-05" db="UniProtKB">
        <authorList>
            <consortium name="EnsemblMetazoa"/>
        </authorList>
    </citation>
    <scope>IDENTIFICATION</scope>
    <source>
        <strain evidence="7">LVP_AGWG</strain>
    </source>
</reference>
<keyword evidence="3" id="KW-0238">DNA-binding</keyword>
<dbReference type="InParanoid" id="A0A6I8TJG8"/>
<evidence type="ECO:0000256" key="4">
    <source>
        <dbReference type="ARBA" id="ARBA00023163"/>
    </source>
</evidence>
<dbReference type="FunFam" id="1.10.30.10:FF:000051">
    <property type="entry name" value="Transcription factor Sox-10"/>
    <property type="match status" value="1"/>
</dbReference>
<feature type="region of interest" description="Disordered" evidence="6">
    <location>
        <begin position="33"/>
        <end position="70"/>
    </location>
</feature>
<comment type="subcellular location">
    <subcellularLocation>
        <location evidence="1">Nucleus</location>
    </subcellularLocation>
</comment>
<dbReference type="InterPro" id="IPR050917">
    <property type="entry name" value="SOX_TF"/>
</dbReference>
<dbReference type="PANTHER" id="PTHR45803">
    <property type="entry name" value="SOX100B"/>
    <property type="match status" value="1"/>
</dbReference>
<name>A0A6I8TJG8_AEDAE</name>
<keyword evidence="8" id="KW-1185">Reference proteome</keyword>
<dbReference type="OrthoDB" id="6247875at2759"/>
<evidence type="ECO:0000313" key="8">
    <source>
        <dbReference type="Proteomes" id="UP000008820"/>
    </source>
</evidence>
<feature type="region of interest" description="Disordered" evidence="6">
    <location>
        <begin position="191"/>
        <end position="257"/>
    </location>
</feature>
<feature type="compositionally biased region" description="Basic and acidic residues" evidence="6">
    <location>
        <begin position="191"/>
        <end position="201"/>
    </location>
</feature>
<organism evidence="7 8">
    <name type="scientific">Aedes aegypti</name>
    <name type="common">Yellowfever mosquito</name>
    <name type="synonym">Culex aegypti</name>
    <dbReference type="NCBI Taxonomy" id="7159"/>
    <lineage>
        <taxon>Eukaryota</taxon>
        <taxon>Metazoa</taxon>
        <taxon>Ecdysozoa</taxon>
        <taxon>Arthropoda</taxon>
        <taxon>Hexapoda</taxon>
        <taxon>Insecta</taxon>
        <taxon>Pterygota</taxon>
        <taxon>Neoptera</taxon>
        <taxon>Endopterygota</taxon>
        <taxon>Diptera</taxon>
        <taxon>Nematocera</taxon>
        <taxon>Culicoidea</taxon>
        <taxon>Culicidae</taxon>
        <taxon>Culicinae</taxon>
        <taxon>Aedini</taxon>
        <taxon>Aedes</taxon>
        <taxon>Stegomyia</taxon>
    </lineage>
</organism>
<dbReference type="GO" id="GO:0000981">
    <property type="term" value="F:DNA-binding transcription factor activity, RNA polymerase II-specific"/>
    <property type="evidence" value="ECO:0007669"/>
    <property type="project" value="TreeGrafter"/>
</dbReference>
<dbReference type="Pfam" id="PF00505">
    <property type="entry name" value="HMG_box"/>
    <property type="match status" value="1"/>
</dbReference>
<dbReference type="CDD" id="cd22004">
    <property type="entry name" value="HMG-box_SOX"/>
    <property type="match status" value="1"/>
</dbReference>
<dbReference type="Proteomes" id="UP000008820">
    <property type="component" value="Chromosome 1"/>
</dbReference>
<protein>
    <submittedName>
        <fullName evidence="7">Uncharacterized protein</fullName>
    </submittedName>
</protein>
<dbReference type="SMART" id="SM00398">
    <property type="entry name" value="HMG"/>
    <property type="match status" value="1"/>
</dbReference>
<evidence type="ECO:0000256" key="6">
    <source>
        <dbReference type="SAM" id="MobiDB-lite"/>
    </source>
</evidence>
<evidence type="ECO:0000256" key="1">
    <source>
        <dbReference type="ARBA" id="ARBA00004123"/>
    </source>
</evidence>
<sequence>MNSATSSAAAIHQQDSLTLDDMKGLGTRRDNLVAKMSNGNGSNMVNANSASNNNNNSTSNNNNNKVTNGSSQNNVLFAMATAAVVSEIEDNKLGANDKEKLTKAVMKVFEEYKWTPPTNVVKSPTDKKKNHIKRPMNAFMVWAQAARREMSKQEPKLQNSEISKDLGKMWKNLAAEDKLPFIEQAEKLRMTHKSQHPDYKYQPRRKKSKKFGKHGKHCCDEDCEDSNGSPPPPPKPRAKKAAGAAANKSKASNQSKAAATTVLNTSYDFTNQQTIIRIAQPTADLPTPSSSTSSVEQYPSYSMKTESGNRFYGIGPCEMETPCSPQSPSATSIHSSTEDHPLTPPTTPYTGLANVKSFSPHSRLSSNDSPVGYFNRNDYINGGTATDYRTSEQWSYAANTLSASSAFTSQTSSKDFYRNFPNQMHQLHDSNSISSYHLAPATLQSTLSSSPIPSLPPDYSTLTSIPSQNYLVSPLDQDQVDIEQYLDSQAVVKRSLTDSLLHHHHPQQQSSPSPQTAASSLDVLSSDPTMATMAIDPSAQSSVYYDSVGSSSSPSVPAQHHSPQHTHHHHLAAHLHHPHPHHLPPGHPGHHHHHPSMASHLPSYYSSWGTGNYGTNS</sequence>
<evidence type="ECO:0000313" key="7">
    <source>
        <dbReference type="EnsemblMetazoa" id="AAEL009473-PB"/>
    </source>
</evidence>
<reference evidence="7 8" key="1">
    <citation type="submission" date="2017-06" db="EMBL/GenBank/DDBJ databases">
        <title>Aedes aegypti genome working group (AGWG) sequencing and assembly.</title>
        <authorList>
            <consortium name="Aedes aegypti Genome Working Group (AGWG)"/>
            <person name="Matthews B.J."/>
        </authorList>
    </citation>
    <scope>NUCLEOTIDE SEQUENCE [LARGE SCALE GENOMIC DNA]</scope>
    <source>
        <strain evidence="7 8">LVP_AGWG</strain>
    </source>
</reference>
<feature type="region of interest" description="Disordered" evidence="6">
    <location>
        <begin position="543"/>
        <end position="598"/>
    </location>
</feature>
<keyword evidence="4" id="KW-0804">Transcription</keyword>
<feature type="compositionally biased region" description="Basic residues" evidence="6">
    <location>
        <begin position="202"/>
        <end position="216"/>
    </location>
</feature>
<evidence type="ECO:0000256" key="2">
    <source>
        <dbReference type="ARBA" id="ARBA00023015"/>
    </source>
</evidence>
<dbReference type="Gene3D" id="1.10.30.10">
    <property type="entry name" value="High mobility group box domain"/>
    <property type="match status" value="1"/>
</dbReference>
<dbReference type="InterPro" id="IPR009071">
    <property type="entry name" value="HMG_box_dom"/>
</dbReference>
<feature type="compositionally biased region" description="Polar residues" evidence="6">
    <location>
        <begin position="323"/>
        <end position="335"/>
    </location>
</feature>
<dbReference type="EnsemblMetazoa" id="AAEL009473-RB">
    <property type="protein sequence ID" value="AAEL009473-PB"/>
    <property type="gene ID" value="AAEL009473"/>
</dbReference>
<keyword evidence="5" id="KW-0539">Nucleus</keyword>
<feature type="region of interest" description="Disordered" evidence="6">
    <location>
        <begin position="501"/>
        <end position="521"/>
    </location>
</feature>
<feature type="compositionally biased region" description="Low complexity" evidence="6">
    <location>
        <begin position="35"/>
        <end position="70"/>
    </location>
</feature>
<dbReference type="PANTHER" id="PTHR45803:SF5">
    <property type="entry name" value="SOX100B"/>
    <property type="match status" value="1"/>
</dbReference>
<dbReference type="PROSITE" id="PS50118">
    <property type="entry name" value="HMG_BOX_2"/>
    <property type="match status" value="1"/>
</dbReference>
<gene>
    <name evidence="7" type="primary">5571986</name>
</gene>
<proteinExistence type="predicted"/>
<feature type="compositionally biased region" description="Basic residues" evidence="6">
    <location>
        <begin position="562"/>
        <end position="595"/>
    </location>
</feature>
<evidence type="ECO:0000256" key="3">
    <source>
        <dbReference type="ARBA" id="ARBA00023125"/>
    </source>
</evidence>
<dbReference type="GO" id="GO:0000978">
    <property type="term" value="F:RNA polymerase II cis-regulatory region sequence-specific DNA binding"/>
    <property type="evidence" value="ECO:0007669"/>
    <property type="project" value="TreeGrafter"/>
</dbReference>
<feature type="compositionally biased region" description="Low complexity" evidence="6">
    <location>
        <begin position="543"/>
        <end position="561"/>
    </location>
</feature>
<dbReference type="AlphaFoldDB" id="A0A6I8TJG8"/>
<dbReference type="InterPro" id="IPR036910">
    <property type="entry name" value="HMG_box_dom_sf"/>
</dbReference>
<accession>A0A6I8TJG8</accession>
<feature type="compositionally biased region" description="Low complexity" evidence="6">
    <location>
        <begin position="241"/>
        <end position="257"/>
    </location>
</feature>
<dbReference type="SUPFAM" id="SSF47095">
    <property type="entry name" value="HMG-box"/>
    <property type="match status" value="1"/>
</dbReference>
<dbReference type="GO" id="GO:0005634">
    <property type="term" value="C:nucleus"/>
    <property type="evidence" value="ECO:0007669"/>
    <property type="project" value="UniProtKB-SubCell"/>
</dbReference>
<feature type="region of interest" description="Disordered" evidence="6">
    <location>
        <begin position="321"/>
        <end position="341"/>
    </location>
</feature>
<keyword evidence="2" id="KW-0805">Transcription regulation</keyword>